<keyword evidence="13" id="KW-1185">Reference proteome</keyword>
<evidence type="ECO:0000313" key="13">
    <source>
        <dbReference type="Proteomes" id="UP000776629"/>
    </source>
</evidence>
<dbReference type="PANTHER" id="PTHR24220">
    <property type="entry name" value="IMPORT ATP-BINDING PROTEIN"/>
    <property type="match status" value="1"/>
</dbReference>
<evidence type="ECO:0000256" key="1">
    <source>
        <dbReference type="ARBA" id="ARBA00004202"/>
    </source>
</evidence>
<organism evidence="12 13">
    <name type="scientific">Limosilactobacillus alvi</name>
    <dbReference type="NCBI Taxonomy" id="990412"/>
    <lineage>
        <taxon>Bacteria</taxon>
        <taxon>Bacillati</taxon>
        <taxon>Bacillota</taxon>
        <taxon>Bacilli</taxon>
        <taxon>Lactobacillales</taxon>
        <taxon>Lactobacillaceae</taxon>
        <taxon>Limosilactobacillus</taxon>
    </lineage>
</organism>
<evidence type="ECO:0000313" key="12">
    <source>
        <dbReference type="EMBL" id="MBM6753484.1"/>
    </source>
</evidence>
<evidence type="ECO:0000256" key="8">
    <source>
        <dbReference type="ARBA" id="ARBA00024359"/>
    </source>
</evidence>
<keyword evidence="6 12" id="KW-0067">ATP-binding</keyword>
<dbReference type="InterPro" id="IPR017911">
    <property type="entry name" value="MacB-like_ATP-bd"/>
</dbReference>
<gene>
    <name evidence="12" type="ORF">H5993_01705</name>
</gene>
<dbReference type="PANTHER" id="PTHR24220:SF666">
    <property type="entry name" value="HEMIN IMPORT ATP-BINDING PROTEIN HRTA-RELATED"/>
    <property type="match status" value="1"/>
</dbReference>
<dbReference type="InterPro" id="IPR015854">
    <property type="entry name" value="ABC_transpr_LolD-like"/>
</dbReference>
<evidence type="ECO:0000256" key="3">
    <source>
        <dbReference type="ARBA" id="ARBA00022448"/>
    </source>
</evidence>
<dbReference type="RefSeq" id="WP_204775986.1">
    <property type="nucleotide sequence ID" value="NZ_JACJJQ010000005.1"/>
</dbReference>
<dbReference type="Gene3D" id="3.40.50.300">
    <property type="entry name" value="P-loop containing nucleotide triphosphate hydrolases"/>
    <property type="match status" value="1"/>
</dbReference>
<comment type="subcellular location">
    <subcellularLocation>
        <location evidence="1">Cell membrane</location>
        <topology evidence="1">Peripheral membrane protein</topology>
    </subcellularLocation>
</comment>
<comment type="subunit">
    <text evidence="2">The complex is composed of two ATP-binding proteins (HrtA), two transmembrane proteins (HrtB) and a solute-binding protein.</text>
</comment>
<evidence type="ECO:0000256" key="5">
    <source>
        <dbReference type="ARBA" id="ARBA00022741"/>
    </source>
</evidence>
<feature type="domain" description="ABC transporter" evidence="11">
    <location>
        <begin position="4"/>
        <end position="223"/>
    </location>
</feature>
<dbReference type="CDD" id="cd03255">
    <property type="entry name" value="ABC_MJ0796_LolCDE_FtsE"/>
    <property type="match status" value="1"/>
</dbReference>
<reference evidence="12 13" key="1">
    <citation type="journal article" date="2021" name="Sci. Rep.">
        <title>The distribution of antibiotic resistance genes in chicken gut microbiota commensals.</title>
        <authorList>
            <person name="Juricova H."/>
            <person name="Matiasovicova J."/>
            <person name="Kubasova T."/>
            <person name="Cejkova D."/>
            <person name="Rychlik I."/>
        </authorList>
    </citation>
    <scope>NUCLEOTIDE SEQUENCE [LARGE SCALE GENOMIC DNA]</scope>
    <source>
        <strain evidence="12 13">An810</strain>
    </source>
</reference>
<evidence type="ECO:0000256" key="4">
    <source>
        <dbReference type="ARBA" id="ARBA00022475"/>
    </source>
</evidence>
<evidence type="ECO:0000256" key="2">
    <source>
        <dbReference type="ARBA" id="ARBA00011131"/>
    </source>
</evidence>
<keyword evidence="7" id="KW-0472">Membrane</keyword>
<name>A0ABS2ELU1_9LACO</name>
<keyword evidence="4" id="KW-1003">Cell membrane</keyword>
<comment type="function">
    <text evidence="10">Part of the ABC transporter complex hrt involved in hemin import. Responsible for energy coupling to the transport system.</text>
</comment>
<dbReference type="Pfam" id="PF00005">
    <property type="entry name" value="ABC_tran"/>
    <property type="match status" value="1"/>
</dbReference>
<comment type="similarity">
    <text evidence="8">Belongs to the ABC transporter superfamily. HrtA family.</text>
</comment>
<keyword evidence="3" id="KW-0813">Transport</keyword>
<evidence type="ECO:0000256" key="9">
    <source>
        <dbReference type="ARBA" id="ARBA00024432"/>
    </source>
</evidence>
<protein>
    <recommendedName>
        <fullName evidence="9">Putative hemin import ATP-binding protein HrtA</fullName>
    </recommendedName>
</protein>
<dbReference type="InterPro" id="IPR003439">
    <property type="entry name" value="ABC_transporter-like_ATP-bd"/>
</dbReference>
<evidence type="ECO:0000256" key="10">
    <source>
        <dbReference type="ARBA" id="ARBA00024721"/>
    </source>
</evidence>
<evidence type="ECO:0000256" key="7">
    <source>
        <dbReference type="ARBA" id="ARBA00023136"/>
    </source>
</evidence>
<dbReference type="InterPro" id="IPR003593">
    <property type="entry name" value="AAA+_ATPase"/>
</dbReference>
<dbReference type="SUPFAM" id="SSF52540">
    <property type="entry name" value="P-loop containing nucleoside triphosphate hydrolases"/>
    <property type="match status" value="1"/>
</dbReference>
<dbReference type="GO" id="GO:0005524">
    <property type="term" value="F:ATP binding"/>
    <property type="evidence" value="ECO:0007669"/>
    <property type="project" value="UniProtKB-KW"/>
</dbReference>
<evidence type="ECO:0000259" key="11">
    <source>
        <dbReference type="PROSITE" id="PS50893"/>
    </source>
</evidence>
<dbReference type="Proteomes" id="UP000776629">
    <property type="component" value="Unassembled WGS sequence"/>
</dbReference>
<proteinExistence type="inferred from homology"/>
<dbReference type="EMBL" id="JACJJQ010000005">
    <property type="protein sequence ID" value="MBM6753484.1"/>
    <property type="molecule type" value="Genomic_DNA"/>
</dbReference>
<evidence type="ECO:0000256" key="6">
    <source>
        <dbReference type="ARBA" id="ARBA00022840"/>
    </source>
</evidence>
<dbReference type="PROSITE" id="PS50893">
    <property type="entry name" value="ABC_TRANSPORTER_2"/>
    <property type="match status" value="1"/>
</dbReference>
<dbReference type="InterPro" id="IPR027417">
    <property type="entry name" value="P-loop_NTPase"/>
</dbReference>
<dbReference type="SMART" id="SM00382">
    <property type="entry name" value="AAA"/>
    <property type="match status" value="1"/>
</dbReference>
<sequence>MPVIELKQISKFYGEGVGRVQALKKVDFQASTGELNLIIGPSGSGKSTFLTITGGLQSPSEGQVLINGKETTKLSNKERDRMRLEEIGFVLQSYNLLPYLTVQQQFELVDRVKKQGNLSQAELQHLLEELGISQLVHKFPDQLSGGQNQRVAIARALYANPPIILADEPTAALDSERVKTVGQLFKDLATKRQKAVVVVTHDQRLMPFADRITKIEDGQLTQVK</sequence>
<accession>A0ABS2ELU1</accession>
<keyword evidence="5" id="KW-0547">Nucleotide-binding</keyword>
<comment type="caution">
    <text evidence="12">The sequence shown here is derived from an EMBL/GenBank/DDBJ whole genome shotgun (WGS) entry which is preliminary data.</text>
</comment>